<organism evidence="5 6">
    <name type="scientific">Shewanella corallii</name>
    <dbReference type="NCBI Taxonomy" id="560080"/>
    <lineage>
        <taxon>Bacteria</taxon>
        <taxon>Pseudomonadati</taxon>
        <taxon>Pseudomonadota</taxon>
        <taxon>Gammaproteobacteria</taxon>
        <taxon>Alteromonadales</taxon>
        <taxon>Shewanellaceae</taxon>
        <taxon>Shewanella</taxon>
    </lineage>
</organism>
<dbReference type="PANTHER" id="PTHR47690:SF1">
    <property type="entry name" value="GLUCOKINASE"/>
    <property type="match status" value="1"/>
</dbReference>
<dbReference type="CDD" id="cd24008">
    <property type="entry name" value="ASKHA_NBD_GLK"/>
    <property type="match status" value="1"/>
</dbReference>
<keyword evidence="2 3" id="KW-0418">Kinase</keyword>
<dbReference type="EMBL" id="JAKIKT010000001">
    <property type="protein sequence ID" value="MCL2912315.1"/>
    <property type="molecule type" value="Genomic_DNA"/>
</dbReference>
<comment type="caution">
    <text evidence="5">The sequence shown here is derived from an EMBL/GenBank/DDBJ whole genome shotgun (WGS) entry which is preliminary data.</text>
</comment>
<proteinExistence type="inferred from homology"/>
<evidence type="ECO:0000256" key="2">
    <source>
        <dbReference type="ARBA" id="ARBA00022777"/>
    </source>
</evidence>
<dbReference type="NCBIfam" id="TIGR00749">
    <property type="entry name" value="glk"/>
    <property type="match status" value="1"/>
</dbReference>
<keyword evidence="3" id="KW-0547">Nucleotide-binding</keyword>
<name>A0ABT0N1R7_9GAMM</name>
<comment type="catalytic activity">
    <reaction evidence="3">
        <text>D-glucose + ATP = D-glucose 6-phosphate + ADP + H(+)</text>
        <dbReference type="Rhea" id="RHEA:17825"/>
        <dbReference type="ChEBI" id="CHEBI:4167"/>
        <dbReference type="ChEBI" id="CHEBI:15378"/>
        <dbReference type="ChEBI" id="CHEBI:30616"/>
        <dbReference type="ChEBI" id="CHEBI:61548"/>
        <dbReference type="ChEBI" id="CHEBI:456216"/>
        <dbReference type="EC" id="2.7.1.2"/>
    </reaction>
</comment>
<dbReference type="RefSeq" id="WP_249247103.1">
    <property type="nucleotide sequence ID" value="NZ_JAKIKT010000001.1"/>
</dbReference>
<feature type="binding site" evidence="3">
    <location>
        <begin position="10"/>
        <end position="15"/>
    </location>
    <ligand>
        <name>ATP</name>
        <dbReference type="ChEBI" id="CHEBI:30616"/>
    </ligand>
</feature>
<dbReference type="InterPro" id="IPR003836">
    <property type="entry name" value="Glucokinase"/>
</dbReference>
<dbReference type="Proteomes" id="UP001202831">
    <property type="component" value="Unassembled WGS sequence"/>
</dbReference>
<dbReference type="InterPro" id="IPR050201">
    <property type="entry name" value="Bacterial_glucokinase"/>
</dbReference>
<keyword evidence="3" id="KW-0324">Glycolysis</keyword>
<comment type="subcellular location">
    <subcellularLocation>
        <location evidence="3">Cytoplasm</location>
    </subcellularLocation>
</comment>
<keyword evidence="3" id="KW-0067">ATP-binding</keyword>
<evidence type="ECO:0000313" key="5">
    <source>
        <dbReference type="EMBL" id="MCL2912315.1"/>
    </source>
</evidence>
<keyword evidence="1 3" id="KW-0808">Transferase</keyword>
<dbReference type="Gene3D" id="3.40.367.20">
    <property type="match status" value="1"/>
</dbReference>
<keyword evidence="6" id="KW-1185">Reference proteome</keyword>
<dbReference type="EC" id="2.7.1.2" evidence="3"/>
<dbReference type="HAMAP" id="MF_00524">
    <property type="entry name" value="Glucokinase"/>
    <property type="match status" value="1"/>
</dbReference>
<dbReference type="PANTHER" id="PTHR47690">
    <property type="entry name" value="GLUCOKINASE"/>
    <property type="match status" value="1"/>
</dbReference>
<dbReference type="Pfam" id="PF02685">
    <property type="entry name" value="Glucokinase"/>
    <property type="match status" value="1"/>
</dbReference>
<keyword evidence="3" id="KW-0963">Cytoplasm</keyword>
<dbReference type="SUPFAM" id="SSF53067">
    <property type="entry name" value="Actin-like ATPase domain"/>
    <property type="match status" value="1"/>
</dbReference>
<reference evidence="5 6" key="1">
    <citation type="submission" date="2022-01" db="EMBL/GenBank/DDBJ databases">
        <title>Whole genome-based taxonomy of the Shewanellaceae.</title>
        <authorList>
            <person name="Martin-Rodriguez A.J."/>
        </authorList>
    </citation>
    <scope>NUCLEOTIDE SEQUENCE [LARGE SCALE GENOMIC DNA]</scope>
    <source>
        <strain evidence="5 6">DSM 21332</strain>
    </source>
</reference>
<dbReference type="InterPro" id="IPR043129">
    <property type="entry name" value="ATPase_NBD"/>
</dbReference>
<accession>A0ABT0N1R7</accession>
<dbReference type="GO" id="GO:0004340">
    <property type="term" value="F:glucokinase activity"/>
    <property type="evidence" value="ECO:0007669"/>
    <property type="project" value="UniProtKB-EC"/>
</dbReference>
<evidence type="ECO:0000256" key="3">
    <source>
        <dbReference type="HAMAP-Rule" id="MF_00524"/>
    </source>
</evidence>
<sequence length="326" mass="34366">MEQNQFVLVGDVGGTNGRFALVQRDGQRFCLTHQHTLPSANAGSLLELIRQYQALLPEDTKVVGGSIAVAGPVSSTGANLTNLGWRVVTAELKAELGLKHLCLLNDFAAYANSLPLLAAAEIARIKPGKADKSAPVLVLGPGTGFGISSLHPQAGGFKPVACEGGHMALASSNELQDAVVRQLRTMDEFVSVETILCGPGLVNLYRALAAVKDEAIEFETAAEISSAAMDGSNALAVETLSLFCRWLGQTVGDLVMAHGALGGVVLGGGILPRMLDFLKESEFVDGMLDKGRMSDYLKDVPVQLAMKSDTALTGAAAWYYQSNMFS</sequence>
<protein>
    <recommendedName>
        <fullName evidence="3">Glucokinase</fullName>
        <ecNumber evidence="3">2.7.1.2</ecNumber>
    </recommendedName>
    <alternativeName>
        <fullName evidence="3">Glucose kinase</fullName>
    </alternativeName>
</protein>
<comment type="similarity">
    <text evidence="3 4">Belongs to the bacterial glucokinase family.</text>
</comment>
<dbReference type="NCBIfam" id="NF009073">
    <property type="entry name" value="PRK12408.1"/>
    <property type="match status" value="1"/>
</dbReference>
<evidence type="ECO:0000313" key="6">
    <source>
        <dbReference type="Proteomes" id="UP001202831"/>
    </source>
</evidence>
<gene>
    <name evidence="3 5" type="primary">glk</name>
    <name evidence="5" type="ORF">L2725_00715</name>
</gene>
<dbReference type="Gene3D" id="3.30.420.40">
    <property type="match status" value="1"/>
</dbReference>
<evidence type="ECO:0000256" key="1">
    <source>
        <dbReference type="ARBA" id="ARBA00022679"/>
    </source>
</evidence>
<evidence type="ECO:0000256" key="4">
    <source>
        <dbReference type="RuleBase" id="RU004046"/>
    </source>
</evidence>